<proteinExistence type="predicted"/>
<protein>
    <submittedName>
        <fullName evidence="1">Uncharacterized protein</fullName>
    </submittedName>
</protein>
<comment type="caution">
    <text evidence="1">The sequence shown here is derived from an EMBL/GenBank/DDBJ whole genome shotgun (WGS) entry which is preliminary data.</text>
</comment>
<evidence type="ECO:0000313" key="1">
    <source>
        <dbReference type="EMBL" id="GCE16181.1"/>
    </source>
</evidence>
<name>A0A402AB47_9CHLR</name>
<sequence length="51" mass="5705">MGKLSGRDCGRVRVRGDNELTPFRDQFIVADDTGQTAVAPEKRTQSSMYPF</sequence>
<dbReference type="AlphaFoldDB" id="A0A402AB47"/>
<accession>A0A402AB47</accession>
<dbReference type="Proteomes" id="UP000287352">
    <property type="component" value="Unassembled WGS sequence"/>
</dbReference>
<organism evidence="1 2">
    <name type="scientific">Tengunoibacter tsumagoiensis</name>
    <dbReference type="NCBI Taxonomy" id="2014871"/>
    <lineage>
        <taxon>Bacteria</taxon>
        <taxon>Bacillati</taxon>
        <taxon>Chloroflexota</taxon>
        <taxon>Ktedonobacteria</taxon>
        <taxon>Ktedonobacterales</taxon>
        <taxon>Dictyobacteraceae</taxon>
        <taxon>Tengunoibacter</taxon>
    </lineage>
</organism>
<keyword evidence="2" id="KW-1185">Reference proteome</keyword>
<gene>
    <name evidence="1" type="ORF">KTT_60400</name>
</gene>
<reference evidence="2" key="1">
    <citation type="submission" date="2018-12" db="EMBL/GenBank/DDBJ databases">
        <title>Tengunoibacter tsumagoiensis gen. nov., sp. nov., Dictyobacter kobayashii sp. nov., D. alpinus sp. nov., and D. joshuensis sp. nov. and description of Dictyobacteraceae fam. nov. within the order Ktedonobacterales isolated from Tengu-no-mugimeshi.</title>
        <authorList>
            <person name="Wang C.M."/>
            <person name="Zheng Y."/>
            <person name="Sakai Y."/>
            <person name="Toyoda A."/>
            <person name="Minakuchi Y."/>
            <person name="Abe K."/>
            <person name="Yokota A."/>
            <person name="Yabe S."/>
        </authorList>
    </citation>
    <scope>NUCLEOTIDE SEQUENCE [LARGE SCALE GENOMIC DNA]</scope>
    <source>
        <strain evidence="2">Uno3</strain>
    </source>
</reference>
<evidence type="ECO:0000313" key="2">
    <source>
        <dbReference type="Proteomes" id="UP000287352"/>
    </source>
</evidence>
<dbReference type="EMBL" id="BIFR01000002">
    <property type="protein sequence ID" value="GCE16181.1"/>
    <property type="molecule type" value="Genomic_DNA"/>
</dbReference>